<dbReference type="InterPro" id="IPR002355">
    <property type="entry name" value="Cu_oxidase_Cu_BS"/>
</dbReference>
<feature type="signal peptide" evidence="12">
    <location>
        <begin position="1"/>
        <end position="19"/>
    </location>
</feature>
<dbReference type="PROSITE" id="PS00080">
    <property type="entry name" value="MULTICOPPER_OXIDASE2"/>
    <property type="match status" value="1"/>
</dbReference>
<dbReference type="EC" id="1.10.3.2" evidence="5"/>
<keyword evidence="17" id="KW-1185">Reference proteome</keyword>
<dbReference type="GeneID" id="33559034"/>
<evidence type="ECO:0000313" key="16">
    <source>
        <dbReference type="EMBL" id="ORX33571.1"/>
    </source>
</evidence>
<dbReference type="GO" id="GO:0005576">
    <property type="term" value="C:extracellular region"/>
    <property type="evidence" value="ECO:0007669"/>
    <property type="project" value="UniProtKB-SubCell"/>
</dbReference>
<evidence type="ECO:0000256" key="1">
    <source>
        <dbReference type="ARBA" id="ARBA00000349"/>
    </source>
</evidence>
<feature type="domain" description="Plastocyanin-like" evidence="15">
    <location>
        <begin position="28"/>
        <end position="144"/>
    </location>
</feature>
<evidence type="ECO:0000256" key="7">
    <source>
        <dbReference type="ARBA" id="ARBA00022723"/>
    </source>
</evidence>
<dbReference type="OrthoDB" id="2121828at2759"/>
<dbReference type="InterPro" id="IPR017762">
    <property type="entry name" value="Multicopper_oxidase_fun"/>
</dbReference>
<comment type="catalytic activity">
    <reaction evidence="1">
        <text>4 hydroquinone + O2 = 4 benzosemiquinone + 2 H2O</text>
        <dbReference type="Rhea" id="RHEA:11276"/>
        <dbReference type="ChEBI" id="CHEBI:15377"/>
        <dbReference type="ChEBI" id="CHEBI:15379"/>
        <dbReference type="ChEBI" id="CHEBI:17594"/>
        <dbReference type="ChEBI" id="CHEBI:17977"/>
        <dbReference type="EC" id="1.10.3.2"/>
    </reaction>
</comment>
<dbReference type="Proteomes" id="UP000193218">
    <property type="component" value="Unassembled WGS sequence"/>
</dbReference>
<dbReference type="InterPro" id="IPR033138">
    <property type="entry name" value="Cu_oxidase_CS"/>
</dbReference>
<dbReference type="PROSITE" id="PS00079">
    <property type="entry name" value="MULTICOPPER_OXIDASE1"/>
    <property type="match status" value="1"/>
</dbReference>
<dbReference type="InParanoid" id="A0A1Y1U6B0"/>
<evidence type="ECO:0000256" key="5">
    <source>
        <dbReference type="ARBA" id="ARBA00012297"/>
    </source>
</evidence>
<evidence type="ECO:0000256" key="8">
    <source>
        <dbReference type="ARBA" id="ARBA00023002"/>
    </source>
</evidence>
<evidence type="ECO:0000256" key="11">
    <source>
        <dbReference type="ARBA" id="ARBA00023180"/>
    </source>
</evidence>
<name>A0A1Y1U6B0_9TREE</name>
<comment type="subcellular location">
    <subcellularLocation>
        <location evidence="3">Secreted</location>
    </subcellularLocation>
</comment>
<keyword evidence="10" id="KW-1015">Disulfide bond</keyword>
<keyword evidence="8" id="KW-0560">Oxidoreductase</keyword>
<dbReference type="GO" id="GO:0005507">
    <property type="term" value="F:copper ion binding"/>
    <property type="evidence" value="ECO:0007669"/>
    <property type="project" value="InterPro"/>
</dbReference>
<dbReference type="STRING" id="4999.A0A1Y1U6B0"/>
<gene>
    <name evidence="16" type="ORF">BD324DRAFT_639349</name>
</gene>
<organism evidence="16 17">
    <name type="scientific">Kockovaella imperatae</name>
    <dbReference type="NCBI Taxonomy" id="4999"/>
    <lineage>
        <taxon>Eukaryota</taxon>
        <taxon>Fungi</taxon>
        <taxon>Dikarya</taxon>
        <taxon>Basidiomycota</taxon>
        <taxon>Agaricomycotina</taxon>
        <taxon>Tremellomycetes</taxon>
        <taxon>Tremellales</taxon>
        <taxon>Cuniculitremaceae</taxon>
        <taxon>Kockovaella</taxon>
    </lineage>
</organism>
<accession>A0A1Y1U6B0</accession>
<dbReference type="PANTHER" id="PTHR11709:SF394">
    <property type="entry name" value="FI03373P-RELATED"/>
    <property type="match status" value="1"/>
</dbReference>
<sequence length="639" mass="71172">MRLSHILFTLAVAANTVLAWQPDYILRISNQTIASDCQPRSSVVVNGTAPGPLLTFQEGQHYWVRVFNDLPDQNTTIHFHGFTQYTTPFSDGTPLTSQWPIPPGHFYDYEFNLEDGFHGTYWYHSHVNMQVLTAQGPVIVEPKNKTAPIDYDEDIVMMLSDDYHASDETIVAGLLNTSVFGWLGEPQNLLVNGHAPGECNETALSAGQTCNVTCGNNLQKVLPGKKYRVRVIGATVLSYIGLALEGHNMTVIEVDGTYVEPYPVVDLELGAGQRYSVIIETMQNPPKHDYHWRLRTMWRPTRVNGSALWQYDDDAPSNCPYDNHGPVSSAATPTNLNETVYLPEEKFGWYSDDFVQWNSTEYPPTDDEVTRVIVLNGQQLVAGKSGFRWSVNNHLYNGTTPHVPYLVGLYSENPTERMPNYSIALQHGGYDPLSNTYPAKLGEVLDIVIENHAGPTSGMAEAHPWHSHGRKYWDMGSGTGNFSYAALNASRAAAKGLPYLRDTSVVYPSPGAAYNGSVTGNYSDAGWRLFRIKVEDPGTWLVHCHITPHQVMGMMTVFMYGAEDLAPIPESLVHEFLTYGGGAYGERTYSYSTIPRSFFSEMKRAAEELRMLERIRRSAKGLREYVGGGRSAVSADRKG</sequence>
<evidence type="ECO:0000256" key="9">
    <source>
        <dbReference type="ARBA" id="ARBA00023008"/>
    </source>
</evidence>
<dbReference type="Pfam" id="PF07732">
    <property type="entry name" value="Cu-oxidase_3"/>
    <property type="match status" value="1"/>
</dbReference>
<keyword evidence="6" id="KW-0964">Secreted</keyword>
<keyword evidence="12" id="KW-0732">Signal</keyword>
<evidence type="ECO:0000256" key="6">
    <source>
        <dbReference type="ARBA" id="ARBA00022525"/>
    </source>
</evidence>
<comment type="cofactor">
    <cofactor evidence="2">
        <name>Cu cation</name>
        <dbReference type="ChEBI" id="CHEBI:23378"/>
    </cofactor>
</comment>
<dbReference type="Gene3D" id="2.60.40.420">
    <property type="entry name" value="Cupredoxins - blue copper proteins"/>
    <property type="match status" value="3"/>
</dbReference>
<evidence type="ECO:0000256" key="12">
    <source>
        <dbReference type="SAM" id="SignalP"/>
    </source>
</evidence>
<feature type="domain" description="Plastocyanin-like" evidence="14">
    <location>
        <begin position="419"/>
        <end position="561"/>
    </location>
</feature>
<dbReference type="PANTHER" id="PTHR11709">
    <property type="entry name" value="MULTI-COPPER OXIDASE"/>
    <property type="match status" value="1"/>
</dbReference>
<protein>
    <recommendedName>
        <fullName evidence="5">laccase</fullName>
        <ecNumber evidence="5">1.10.3.2</ecNumber>
    </recommendedName>
</protein>
<evidence type="ECO:0000256" key="4">
    <source>
        <dbReference type="ARBA" id="ARBA00010609"/>
    </source>
</evidence>
<evidence type="ECO:0000259" key="15">
    <source>
        <dbReference type="Pfam" id="PF07732"/>
    </source>
</evidence>
<dbReference type="Pfam" id="PF00394">
    <property type="entry name" value="Cu-oxidase"/>
    <property type="match status" value="1"/>
</dbReference>
<keyword evidence="7" id="KW-0479">Metal-binding</keyword>
<keyword evidence="9" id="KW-0186">Copper</keyword>
<dbReference type="NCBIfam" id="TIGR03390">
    <property type="entry name" value="ascorbOXfungal"/>
    <property type="match status" value="1"/>
</dbReference>
<evidence type="ECO:0000256" key="10">
    <source>
        <dbReference type="ARBA" id="ARBA00023157"/>
    </source>
</evidence>
<feature type="domain" description="Plastocyanin-like" evidence="13">
    <location>
        <begin position="153"/>
        <end position="294"/>
    </location>
</feature>
<dbReference type="InterPro" id="IPR011707">
    <property type="entry name" value="Cu-oxidase-like_N"/>
</dbReference>
<dbReference type="InterPro" id="IPR001117">
    <property type="entry name" value="Cu-oxidase_2nd"/>
</dbReference>
<dbReference type="InterPro" id="IPR045087">
    <property type="entry name" value="Cu-oxidase_fam"/>
</dbReference>
<evidence type="ECO:0000256" key="2">
    <source>
        <dbReference type="ARBA" id="ARBA00001935"/>
    </source>
</evidence>
<evidence type="ECO:0000256" key="3">
    <source>
        <dbReference type="ARBA" id="ARBA00004613"/>
    </source>
</evidence>
<dbReference type="AlphaFoldDB" id="A0A1Y1U6B0"/>
<comment type="similarity">
    <text evidence="4">Belongs to the multicopper oxidase family.</text>
</comment>
<evidence type="ECO:0000313" key="17">
    <source>
        <dbReference type="Proteomes" id="UP000193218"/>
    </source>
</evidence>
<comment type="caution">
    <text evidence="16">The sequence shown here is derived from an EMBL/GenBank/DDBJ whole genome shotgun (WGS) entry which is preliminary data.</text>
</comment>
<dbReference type="InterPro" id="IPR008972">
    <property type="entry name" value="Cupredoxin"/>
</dbReference>
<proteinExistence type="inferred from homology"/>
<keyword evidence="11" id="KW-0325">Glycoprotein</keyword>
<reference evidence="16 17" key="1">
    <citation type="submission" date="2017-03" db="EMBL/GenBank/DDBJ databases">
        <title>Widespread Adenine N6-methylation of Active Genes in Fungi.</title>
        <authorList>
            <consortium name="DOE Joint Genome Institute"/>
            <person name="Mondo S.J."/>
            <person name="Dannebaum R.O."/>
            <person name="Kuo R.C."/>
            <person name="Louie K.B."/>
            <person name="Bewick A.J."/>
            <person name="Labutti K."/>
            <person name="Haridas S."/>
            <person name="Kuo A."/>
            <person name="Salamov A."/>
            <person name="Ahrendt S.R."/>
            <person name="Lau R."/>
            <person name="Bowen B.P."/>
            <person name="Lipzen A."/>
            <person name="Sullivan W."/>
            <person name="Andreopoulos W.B."/>
            <person name="Clum A."/>
            <person name="Lindquist E."/>
            <person name="Daum C."/>
            <person name="Northen T.R."/>
            <person name="Ramamoorthy G."/>
            <person name="Schmitz R.J."/>
            <person name="Gryganskyi A."/>
            <person name="Culley D."/>
            <person name="Magnuson J."/>
            <person name="James T.Y."/>
            <person name="O'Malley M.A."/>
            <person name="Stajich J.E."/>
            <person name="Spatafora J.W."/>
            <person name="Visel A."/>
            <person name="Grigoriev I.V."/>
        </authorList>
    </citation>
    <scope>NUCLEOTIDE SEQUENCE [LARGE SCALE GENOMIC DNA]</scope>
    <source>
        <strain evidence="16 17">NRRL Y-17943</strain>
    </source>
</reference>
<dbReference type="InterPro" id="IPR011706">
    <property type="entry name" value="Cu-oxidase_C"/>
</dbReference>
<feature type="chain" id="PRO_5012485827" description="laccase" evidence="12">
    <location>
        <begin position="20"/>
        <end position="639"/>
    </location>
</feature>
<dbReference type="SUPFAM" id="SSF49503">
    <property type="entry name" value="Cupredoxins"/>
    <property type="match status" value="3"/>
</dbReference>
<dbReference type="RefSeq" id="XP_021867890.1">
    <property type="nucleotide sequence ID" value="XM_022017225.1"/>
</dbReference>
<dbReference type="GO" id="GO:0052716">
    <property type="term" value="F:hydroquinone:oxygen oxidoreductase activity"/>
    <property type="evidence" value="ECO:0007669"/>
    <property type="project" value="UniProtKB-EC"/>
</dbReference>
<dbReference type="Pfam" id="PF07731">
    <property type="entry name" value="Cu-oxidase_2"/>
    <property type="match status" value="1"/>
</dbReference>
<evidence type="ECO:0000259" key="13">
    <source>
        <dbReference type="Pfam" id="PF00394"/>
    </source>
</evidence>
<dbReference type="EMBL" id="NBSH01000019">
    <property type="protein sequence ID" value="ORX33571.1"/>
    <property type="molecule type" value="Genomic_DNA"/>
</dbReference>
<evidence type="ECO:0000259" key="14">
    <source>
        <dbReference type="Pfam" id="PF07731"/>
    </source>
</evidence>